<dbReference type="OrthoDB" id="669460at2759"/>
<keyword evidence="2" id="KW-0812">Transmembrane</keyword>
<feature type="transmembrane region" description="Helical" evidence="2">
    <location>
        <begin position="102"/>
        <end position="120"/>
    </location>
</feature>
<keyword evidence="2" id="KW-0472">Membrane</keyword>
<name>A0A024FUU2_9STRA</name>
<sequence length="332" mass="35493">MEYSHLRYRILKVAHGGAEINATTLSNASIVSIAATGVAFGAIHVLTGPDHLSALATLSSGSSWHSFLLGARWGCGHSLGLIATAILFISLDGKFDFTSMNIYTDVLVGVFMIALGLYGVREGVQKVSKTYRDRLVTVPESKDVDSKGAQPKSGKVYLPKNEKGSNMVETGDTIQLESCRTDKSATMDQEELLGAISESSSTTFEKQHPKDSHCMRWAECVPHHIRTVSLSDSTTQKYTAFLVGIVHGVAGPGGILGVLPAVGLHDSVKSITYLGSFCVASILIMGTFAGCYGEATARLGQRSEVVAFRISIFSSMLSVIVGIVWIILALFQ</sequence>
<gene>
    <name evidence="3" type="ORF">BN9_117580</name>
</gene>
<dbReference type="Proteomes" id="UP000053237">
    <property type="component" value="Unassembled WGS sequence"/>
</dbReference>
<feature type="transmembrane region" description="Helical" evidence="2">
    <location>
        <begin position="28"/>
        <end position="46"/>
    </location>
</feature>
<accession>A0A024FUU2</accession>
<dbReference type="STRING" id="65357.A0A024FUU2"/>
<feature type="region of interest" description="Disordered" evidence="1">
    <location>
        <begin position="142"/>
        <end position="162"/>
    </location>
</feature>
<dbReference type="PANTHER" id="PTHR33876:SF4">
    <property type="entry name" value="CHLOROPLAST PROTEIN FOR GROWTH AND FERTILITY 2"/>
    <property type="match status" value="1"/>
</dbReference>
<feature type="transmembrane region" description="Helical" evidence="2">
    <location>
        <begin position="271"/>
        <end position="293"/>
    </location>
</feature>
<evidence type="ECO:0000313" key="4">
    <source>
        <dbReference type="Proteomes" id="UP000053237"/>
    </source>
</evidence>
<comment type="caution">
    <text evidence="3">The sequence shown here is derived from an EMBL/GenBank/DDBJ whole genome shotgun (WGS) entry which is preliminary data.</text>
</comment>
<feature type="transmembrane region" description="Helical" evidence="2">
    <location>
        <begin position="305"/>
        <end position="331"/>
    </location>
</feature>
<dbReference type="InterPro" id="IPR052776">
    <property type="entry name" value="Chloro_ReproSupport/MetalTrans"/>
</dbReference>
<protein>
    <recommendedName>
        <fullName evidence="5">Urease accessory protein UreH-like transmembrane domain-containing protein</fullName>
    </recommendedName>
</protein>
<reference evidence="3 4" key="1">
    <citation type="submission" date="2012-05" db="EMBL/GenBank/DDBJ databases">
        <title>Recombination and specialization in a pathogen metapopulation.</title>
        <authorList>
            <person name="Gardiner A."/>
            <person name="Kemen E."/>
            <person name="Schultz-Larsen T."/>
            <person name="MacLean D."/>
            <person name="Van Oosterhout C."/>
            <person name="Jones J.D.G."/>
        </authorList>
    </citation>
    <scope>NUCLEOTIDE SEQUENCE [LARGE SCALE GENOMIC DNA]</scope>
    <source>
        <strain evidence="3 4">Ac Nc2</strain>
    </source>
</reference>
<keyword evidence="4" id="KW-1185">Reference proteome</keyword>
<dbReference type="EMBL" id="CAIX01000415">
    <property type="protein sequence ID" value="CCI10811.1"/>
    <property type="molecule type" value="Genomic_DNA"/>
</dbReference>
<evidence type="ECO:0000256" key="2">
    <source>
        <dbReference type="SAM" id="Phobius"/>
    </source>
</evidence>
<organism evidence="3 4">
    <name type="scientific">Albugo candida</name>
    <dbReference type="NCBI Taxonomy" id="65357"/>
    <lineage>
        <taxon>Eukaryota</taxon>
        <taxon>Sar</taxon>
        <taxon>Stramenopiles</taxon>
        <taxon>Oomycota</taxon>
        <taxon>Peronosporomycetes</taxon>
        <taxon>Albuginales</taxon>
        <taxon>Albuginaceae</taxon>
        <taxon>Albugo</taxon>
    </lineage>
</organism>
<evidence type="ECO:0000256" key="1">
    <source>
        <dbReference type="SAM" id="MobiDB-lite"/>
    </source>
</evidence>
<feature type="transmembrane region" description="Helical" evidence="2">
    <location>
        <begin position="238"/>
        <end position="259"/>
    </location>
</feature>
<proteinExistence type="predicted"/>
<dbReference type="InParanoid" id="A0A024FUU2"/>
<keyword evidence="2" id="KW-1133">Transmembrane helix</keyword>
<evidence type="ECO:0000313" key="3">
    <source>
        <dbReference type="EMBL" id="CCI10811.1"/>
    </source>
</evidence>
<dbReference type="PANTHER" id="PTHR33876">
    <property type="entry name" value="UNNAMED PRODUCT"/>
    <property type="match status" value="1"/>
</dbReference>
<dbReference type="AlphaFoldDB" id="A0A024FUU2"/>
<evidence type="ECO:0008006" key="5">
    <source>
        <dbReference type="Google" id="ProtNLM"/>
    </source>
</evidence>